<feature type="domain" description="Methyltransferase" evidence="4">
    <location>
        <begin position="47"/>
        <end position="136"/>
    </location>
</feature>
<comment type="caution">
    <text evidence="5">The sequence shown here is derived from an EMBL/GenBank/DDBJ whole genome shotgun (WGS) entry which is preliminary data.</text>
</comment>
<protein>
    <submittedName>
        <fullName evidence="5">Methyltransferase domain-containing protein</fullName>
    </submittedName>
</protein>
<dbReference type="Pfam" id="PF13649">
    <property type="entry name" value="Methyltransf_25"/>
    <property type="match status" value="1"/>
</dbReference>
<keyword evidence="1 5" id="KW-0489">Methyltransferase</keyword>
<dbReference type="Proteomes" id="UP000444318">
    <property type="component" value="Unassembled WGS sequence"/>
</dbReference>
<dbReference type="Gene3D" id="3.40.50.150">
    <property type="entry name" value="Vaccinia Virus protein VP39"/>
    <property type="match status" value="1"/>
</dbReference>
<accession>A0A843SM41</accession>
<dbReference type="InterPro" id="IPR041698">
    <property type="entry name" value="Methyltransf_25"/>
</dbReference>
<dbReference type="RefSeq" id="WP_152807350.1">
    <property type="nucleotide sequence ID" value="NZ_WHUF01000005.1"/>
</dbReference>
<evidence type="ECO:0000259" key="4">
    <source>
        <dbReference type="Pfam" id="PF13649"/>
    </source>
</evidence>
<sequence>MNTQQTSMWQGAAGHTWVATQNLLDRMYQPIEDLLMQSLPATTRRLLDVGCGTGATTLAAARQLGAEGHCTGVDISEPMLASARERAAHSRSSAVFIQDDAQRHAFEPASYDAIISRFGVMFFDDPVAAFRNLRLAARDGATLRMIVWRSPEDNPFMTAAERSAAHLLPQLPPRVPDEPGQFGLADRHRVQAILEQAGWHDIDIQPLDVLCSFPETELDNYITKMGPVGRLLQTADEHTRRQVATAARAGFAPYIDNGQVRYTAACWNASASAR</sequence>
<gene>
    <name evidence="5" type="ORF">GEV01_20250</name>
</gene>
<proteinExistence type="predicted"/>
<dbReference type="GO" id="GO:0032259">
    <property type="term" value="P:methylation"/>
    <property type="evidence" value="ECO:0007669"/>
    <property type="project" value="UniProtKB-KW"/>
</dbReference>
<keyword evidence="2 5" id="KW-0808">Transferase</keyword>
<evidence type="ECO:0000256" key="2">
    <source>
        <dbReference type="ARBA" id="ARBA00022679"/>
    </source>
</evidence>
<evidence type="ECO:0000313" key="5">
    <source>
        <dbReference type="EMBL" id="MQA21847.1"/>
    </source>
</evidence>
<reference evidence="5 6" key="1">
    <citation type="submission" date="2019-10" db="EMBL/GenBank/DDBJ databases">
        <title>Two novel species isolated from a subtropical stream in China.</title>
        <authorList>
            <person name="Lu H."/>
        </authorList>
    </citation>
    <scope>NUCLEOTIDE SEQUENCE [LARGE SCALE GENOMIC DNA]</scope>
    <source>
        <strain evidence="5 6">FT103W</strain>
    </source>
</reference>
<dbReference type="CDD" id="cd02440">
    <property type="entry name" value="AdoMet_MTases"/>
    <property type="match status" value="1"/>
</dbReference>
<dbReference type="GO" id="GO:0008168">
    <property type="term" value="F:methyltransferase activity"/>
    <property type="evidence" value="ECO:0007669"/>
    <property type="project" value="UniProtKB-KW"/>
</dbReference>
<organism evidence="5 6">
    <name type="scientific">Rugamonas rivuli</name>
    <dbReference type="NCBI Taxonomy" id="2743358"/>
    <lineage>
        <taxon>Bacteria</taxon>
        <taxon>Pseudomonadati</taxon>
        <taxon>Pseudomonadota</taxon>
        <taxon>Betaproteobacteria</taxon>
        <taxon>Burkholderiales</taxon>
        <taxon>Oxalobacteraceae</taxon>
        <taxon>Telluria group</taxon>
        <taxon>Rugamonas</taxon>
    </lineage>
</organism>
<evidence type="ECO:0000313" key="6">
    <source>
        <dbReference type="Proteomes" id="UP000444318"/>
    </source>
</evidence>
<keyword evidence="6" id="KW-1185">Reference proteome</keyword>
<dbReference type="InterPro" id="IPR029063">
    <property type="entry name" value="SAM-dependent_MTases_sf"/>
</dbReference>
<dbReference type="AlphaFoldDB" id="A0A843SM41"/>
<keyword evidence="3" id="KW-0949">S-adenosyl-L-methionine</keyword>
<evidence type="ECO:0000256" key="1">
    <source>
        <dbReference type="ARBA" id="ARBA00022603"/>
    </source>
</evidence>
<dbReference type="SUPFAM" id="SSF53335">
    <property type="entry name" value="S-adenosyl-L-methionine-dependent methyltransferases"/>
    <property type="match status" value="1"/>
</dbReference>
<dbReference type="PANTHER" id="PTHR43464">
    <property type="entry name" value="METHYLTRANSFERASE"/>
    <property type="match status" value="1"/>
</dbReference>
<name>A0A843SM41_9BURK</name>
<dbReference type="PANTHER" id="PTHR43464:SF19">
    <property type="entry name" value="UBIQUINONE BIOSYNTHESIS O-METHYLTRANSFERASE, MITOCHONDRIAL"/>
    <property type="match status" value="1"/>
</dbReference>
<dbReference type="EMBL" id="WHUF01000005">
    <property type="protein sequence ID" value="MQA21847.1"/>
    <property type="molecule type" value="Genomic_DNA"/>
</dbReference>
<evidence type="ECO:0000256" key="3">
    <source>
        <dbReference type="ARBA" id="ARBA00022691"/>
    </source>
</evidence>